<dbReference type="GO" id="GO:0016405">
    <property type="term" value="F:CoA-ligase activity"/>
    <property type="evidence" value="ECO:0007669"/>
    <property type="project" value="TreeGrafter"/>
</dbReference>
<dbReference type="InParanoid" id="A0A1C7NMI0"/>
<reference evidence="6 7" key="1">
    <citation type="submission" date="2016-03" db="EMBL/GenBank/DDBJ databases">
        <title>Choanephora cucurbitarum.</title>
        <authorList>
            <person name="Min B."/>
            <person name="Park H."/>
            <person name="Park J.-H."/>
            <person name="Shin H.-D."/>
            <person name="Choi I.-G."/>
        </authorList>
    </citation>
    <scope>NUCLEOTIDE SEQUENCE [LARGE SCALE GENOMIC DNA]</scope>
    <source>
        <strain evidence="6 7">KUS-F28377</strain>
    </source>
</reference>
<feature type="domain" description="AMP-binding enzyme C-terminal" evidence="5">
    <location>
        <begin position="440"/>
        <end position="522"/>
    </location>
</feature>
<dbReference type="Gene3D" id="3.30.300.30">
    <property type="match status" value="1"/>
</dbReference>
<comment type="caution">
    <text evidence="6">The sequence shown here is derived from an EMBL/GenBank/DDBJ whole genome shotgun (WGS) entry which is preliminary data.</text>
</comment>
<keyword evidence="3" id="KW-0472">Membrane</keyword>
<keyword evidence="3" id="KW-1133">Transmembrane helix</keyword>
<comment type="similarity">
    <text evidence="1">Belongs to the ATP-dependent AMP-binding enzyme family.</text>
</comment>
<dbReference type="Proteomes" id="UP000093000">
    <property type="component" value="Unassembled WGS sequence"/>
</dbReference>
<evidence type="ECO:0000256" key="1">
    <source>
        <dbReference type="ARBA" id="ARBA00006432"/>
    </source>
</evidence>
<evidence type="ECO:0000313" key="7">
    <source>
        <dbReference type="Proteomes" id="UP000093000"/>
    </source>
</evidence>
<keyword evidence="2 6" id="KW-0436">Ligase</keyword>
<dbReference type="EMBL" id="LUGH01000054">
    <property type="protein sequence ID" value="OBZ90322.1"/>
    <property type="molecule type" value="Genomic_DNA"/>
</dbReference>
<gene>
    <name evidence="6" type="primary">4CLL7</name>
    <name evidence="6" type="ORF">A0J61_01621</name>
</gene>
<name>A0A1C7NMI0_9FUNG</name>
<dbReference type="CDD" id="cd05911">
    <property type="entry name" value="Firefly_Luc_like"/>
    <property type="match status" value="1"/>
</dbReference>
<dbReference type="InterPro" id="IPR042099">
    <property type="entry name" value="ANL_N_sf"/>
</dbReference>
<feature type="domain" description="AMP-dependent synthetase/ligase" evidence="4">
    <location>
        <begin position="25"/>
        <end position="388"/>
    </location>
</feature>
<dbReference type="PANTHER" id="PTHR24096">
    <property type="entry name" value="LONG-CHAIN-FATTY-ACID--COA LIGASE"/>
    <property type="match status" value="1"/>
</dbReference>
<dbReference type="InterPro" id="IPR020845">
    <property type="entry name" value="AMP-binding_CS"/>
</dbReference>
<sequence length="542" mass="60174">MAFEHKNYGYTNLVDLILSNPYNMPDEKPMYIDSMTDETITFGQFKALVKRTTAGLLRKGIKKGDCISLFTPNHINVPSFVLSTHAIGAHISPSNPILSAQDYEKQLRLSKAKYILAHPVSLDVALEAAKAVGIPANNIWSIVRDDHQRAAHWKDILDDGKEEANPIKLTPEESEKTLTYICFSSGTTGPPKGVQISHLNFIANTIELDKAFKRSATSKNRGALLAIVPFFHIMGIFRFIHMAIFDARTTVVVSKYDVEHMCHMIQKHKVTSLYVVPPMLLHMLNNPAITDKYDFSSIEAAHVGAAPVSLSLAQNFTNKFKVPVLGGYGMTETASIISIQLPEEYVPNSVGRMIGGIRSKVIDSDGKALPEGSTGEICLKGPIVMVGYIDNPEATAETIDQEGYLHTGDIGYCDKSGNWFIVDRSKELIKYNAFQIAPAELEDVLLKCPLVADAAVIGIYDEKNMTEVPRAYITLNEADKTKDLTAIKKDIHAFVDERVIYYKKLRGGIDFIDLIPKNVSGKILRKELRELYKKQQASKAKL</sequence>
<dbReference type="InterPro" id="IPR025110">
    <property type="entry name" value="AMP-bd_C"/>
</dbReference>
<dbReference type="SUPFAM" id="SSF56801">
    <property type="entry name" value="Acetyl-CoA synthetase-like"/>
    <property type="match status" value="1"/>
</dbReference>
<dbReference type="InterPro" id="IPR000873">
    <property type="entry name" value="AMP-dep_synth/lig_dom"/>
</dbReference>
<dbReference type="InterPro" id="IPR045851">
    <property type="entry name" value="AMP-bd_C_sf"/>
</dbReference>
<evidence type="ECO:0000313" key="6">
    <source>
        <dbReference type="EMBL" id="OBZ90322.1"/>
    </source>
</evidence>
<proteinExistence type="inferred from homology"/>
<keyword evidence="7" id="KW-1185">Reference proteome</keyword>
<accession>A0A1C7NMI0</accession>
<dbReference type="OrthoDB" id="1898221at2759"/>
<feature type="transmembrane region" description="Helical" evidence="3">
    <location>
        <begin position="223"/>
        <end position="245"/>
    </location>
</feature>
<evidence type="ECO:0000259" key="4">
    <source>
        <dbReference type="Pfam" id="PF00501"/>
    </source>
</evidence>
<evidence type="ECO:0000259" key="5">
    <source>
        <dbReference type="Pfam" id="PF13193"/>
    </source>
</evidence>
<evidence type="ECO:0000256" key="2">
    <source>
        <dbReference type="ARBA" id="ARBA00022598"/>
    </source>
</evidence>
<dbReference type="PANTHER" id="PTHR24096:SF149">
    <property type="entry name" value="AMP-BINDING DOMAIN-CONTAINING PROTEIN-RELATED"/>
    <property type="match status" value="1"/>
</dbReference>
<dbReference type="AlphaFoldDB" id="A0A1C7NMI0"/>
<organism evidence="6 7">
    <name type="scientific">Choanephora cucurbitarum</name>
    <dbReference type="NCBI Taxonomy" id="101091"/>
    <lineage>
        <taxon>Eukaryota</taxon>
        <taxon>Fungi</taxon>
        <taxon>Fungi incertae sedis</taxon>
        <taxon>Mucoromycota</taxon>
        <taxon>Mucoromycotina</taxon>
        <taxon>Mucoromycetes</taxon>
        <taxon>Mucorales</taxon>
        <taxon>Mucorineae</taxon>
        <taxon>Choanephoraceae</taxon>
        <taxon>Choanephoroideae</taxon>
        <taxon>Choanephora</taxon>
    </lineage>
</organism>
<dbReference type="STRING" id="101091.A0A1C7NMI0"/>
<protein>
    <submittedName>
        <fullName evidence="6">4-coumarate--CoA ligase-like 7</fullName>
    </submittedName>
</protein>
<dbReference type="Pfam" id="PF13193">
    <property type="entry name" value="AMP-binding_C"/>
    <property type="match status" value="1"/>
</dbReference>
<dbReference type="PROSITE" id="PS00455">
    <property type="entry name" value="AMP_BINDING"/>
    <property type="match status" value="1"/>
</dbReference>
<keyword evidence="3" id="KW-0812">Transmembrane</keyword>
<evidence type="ECO:0000256" key="3">
    <source>
        <dbReference type="SAM" id="Phobius"/>
    </source>
</evidence>
<dbReference type="Pfam" id="PF00501">
    <property type="entry name" value="AMP-binding"/>
    <property type="match status" value="1"/>
</dbReference>
<dbReference type="Gene3D" id="3.40.50.12780">
    <property type="entry name" value="N-terminal domain of ligase-like"/>
    <property type="match status" value="1"/>
</dbReference>